<dbReference type="PRINTS" id="PR00162">
    <property type="entry name" value="RIESKE"/>
</dbReference>
<dbReference type="Gene3D" id="1.20.5.700">
    <property type="entry name" value="Single helix bin"/>
    <property type="match status" value="1"/>
</dbReference>
<dbReference type="InterPro" id="IPR005805">
    <property type="entry name" value="Rieske_Fe-S_prot_C"/>
</dbReference>
<protein>
    <recommendedName>
        <fullName evidence="3">plastoquinol--plastocyanin reductase</fullName>
        <ecNumber evidence="3">7.1.1.6</ecNumber>
    </recommendedName>
</protein>
<dbReference type="Pfam" id="PF25471">
    <property type="entry name" value="TM_PetC"/>
    <property type="match status" value="1"/>
</dbReference>
<evidence type="ECO:0000256" key="9">
    <source>
        <dbReference type="ARBA" id="ARBA00022982"/>
    </source>
</evidence>
<keyword evidence="4" id="KW-0813">Transport</keyword>
<name>A0ABQ5SL43_9CHLO</name>
<keyword evidence="12" id="KW-0411">Iron-sulfur</keyword>
<evidence type="ECO:0000256" key="8">
    <source>
        <dbReference type="ARBA" id="ARBA00022967"/>
    </source>
</evidence>
<evidence type="ECO:0000256" key="14">
    <source>
        <dbReference type="ARBA" id="ARBA00023157"/>
    </source>
</evidence>
<keyword evidence="5" id="KW-0812">Transmembrane</keyword>
<comment type="subcellular location">
    <subcellularLocation>
        <location evidence="1">Membrane</location>
        <topology evidence="1">Single-pass membrane protein</topology>
    </subcellularLocation>
</comment>
<reference evidence="18 19" key="1">
    <citation type="journal article" date="2023" name="IScience">
        <title>Expanded male sex-determining region conserved during the evolution of homothallism in the green alga Volvox.</title>
        <authorList>
            <person name="Yamamoto K."/>
            <person name="Matsuzaki R."/>
            <person name="Mahakham W."/>
            <person name="Heman W."/>
            <person name="Sekimoto H."/>
            <person name="Kawachi M."/>
            <person name="Minakuchi Y."/>
            <person name="Toyoda A."/>
            <person name="Nozaki H."/>
        </authorList>
    </citation>
    <scope>NUCLEOTIDE SEQUENCE [LARGE SCALE GENOMIC DNA]</scope>
    <source>
        <strain evidence="18 19">NIES-4468</strain>
    </source>
</reference>
<feature type="non-terminal residue" evidence="18">
    <location>
        <position position="1"/>
    </location>
</feature>
<dbReference type="Proteomes" id="UP001165090">
    <property type="component" value="Unassembled WGS sequence"/>
</dbReference>
<evidence type="ECO:0000313" key="19">
    <source>
        <dbReference type="Proteomes" id="UP001165090"/>
    </source>
</evidence>
<dbReference type="Gene3D" id="2.102.10.10">
    <property type="entry name" value="Rieske [2Fe-2S] iron-sulphur domain"/>
    <property type="match status" value="1"/>
</dbReference>
<dbReference type="InterPro" id="IPR036922">
    <property type="entry name" value="Rieske_2Fe-2S_sf"/>
</dbReference>
<dbReference type="Pfam" id="PF00355">
    <property type="entry name" value="Rieske"/>
    <property type="match status" value="1"/>
</dbReference>
<dbReference type="InterPro" id="IPR017941">
    <property type="entry name" value="Rieske_2Fe-2S"/>
</dbReference>
<evidence type="ECO:0000256" key="5">
    <source>
        <dbReference type="ARBA" id="ARBA00022692"/>
    </source>
</evidence>
<dbReference type="CDD" id="cd03471">
    <property type="entry name" value="Rieske_cytochrome_b6f"/>
    <property type="match status" value="1"/>
</dbReference>
<dbReference type="InterPro" id="IPR014349">
    <property type="entry name" value="Rieske_Fe-S_prot"/>
</dbReference>
<evidence type="ECO:0000256" key="12">
    <source>
        <dbReference type="ARBA" id="ARBA00023014"/>
    </source>
</evidence>
<keyword evidence="7" id="KW-0479">Metal-binding</keyword>
<evidence type="ECO:0000256" key="16">
    <source>
        <dbReference type="ARBA" id="ARBA00047828"/>
    </source>
</evidence>
<comment type="similarity">
    <text evidence="2">Belongs to the Rieske iron-sulfur protein family.</text>
</comment>
<dbReference type="NCBIfam" id="NF010001">
    <property type="entry name" value="PRK13474.1"/>
    <property type="match status" value="1"/>
</dbReference>
<dbReference type="NCBIfam" id="NF045928">
    <property type="entry name" value="Cytb6fFeSPetC"/>
    <property type="match status" value="1"/>
</dbReference>
<keyword evidence="9" id="KW-0249">Electron transport</keyword>
<gene>
    <name evidence="18" type="ORF">VaNZ11_015735</name>
</gene>
<keyword evidence="14" id="KW-1015">Disulfide bond</keyword>
<evidence type="ECO:0000256" key="10">
    <source>
        <dbReference type="ARBA" id="ARBA00022989"/>
    </source>
</evidence>
<comment type="catalytic activity">
    <reaction evidence="16">
        <text>2 oxidized [plastocyanin] + a plastoquinol + 2 H(+)(in) = 2 reduced [plastocyanin] + a plastoquinone + 4 H(+)(out)</text>
        <dbReference type="Rhea" id="RHEA:22148"/>
        <dbReference type="Rhea" id="RHEA-COMP:9561"/>
        <dbReference type="Rhea" id="RHEA-COMP:9562"/>
        <dbReference type="Rhea" id="RHEA-COMP:10039"/>
        <dbReference type="Rhea" id="RHEA-COMP:10040"/>
        <dbReference type="ChEBI" id="CHEBI:15378"/>
        <dbReference type="ChEBI" id="CHEBI:17757"/>
        <dbReference type="ChEBI" id="CHEBI:29036"/>
        <dbReference type="ChEBI" id="CHEBI:49552"/>
        <dbReference type="ChEBI" id="CHEBI:62192"/>
        <dbReference type="EC" id="7.1.1.6"/>
    </reaction>
</comment>
<evidence type="ECO:0000259" key="17">
    <source>
        <dbReference type="PROSITE" id="PS51296"/>
    </source>
</evidence>
<keyword evidence="11" id="KW-0408">Iron</keyword>
<dbReference type="PROSITE" id="PS51296">
    <property type="entry name" value="RIESKE"/>
    <property type="match status" value="1"/>
</dbReference>
<keyword evidence="10" id="KW-1133">Transmembrane helix</keyword>
<dbReference type="InterPro" id="IPR057415">
    <property type="entry name" value="TM_PetC"/>
</dbReference>
<comment type="caution">
    <text evidence="18">The sequence shown here is derived from an EMBL/GenBank/DDBJ whole genome shotgun (WGS) entry which is preliminary data.</text>
</comment>
<keyword evidence="13" id="KW-0472">Membrane</keyword>
<keyword evidence="8" id="KW-1278">Translocase</keyword>
<keyword evidence="19" id="KW-1185">Reference proteome</keyword>
<comment type="cofactor">
    <cofactor evidence="15">
        <name>[2Fe-2S] cluster</name>
        <dbReference type="ChEBI" id="CHEBI:190135"/>
    </cofactor>
</comment>
<accession>A0ABQ5SL43</accession>
<keyword evidence="6" id="KW-0001">2Fe-2S</keyword>
<evidence type="ECO:0000256" key="7">
    <source>
        <dbReference type="ARBA" id="ARBA00022723"/>
    </source>
</evidence>
<evidence type="ECO:0000256" key="11">
    <source>
        <dbReference type="ARBA" id="ARBA00023004"/>
    </source>
</evidence>
<dbReference type="EMBL" id="BSDZ01000094">
    <property type="protein sequence ID" value="GLI70712.1"/>
    <property type="molecule type" value="Genomic_DNA"/>
</dbReference>
<evidence type="ECO:0000256" key="1">
    <source>
        <dbReference type="ARBA" id="ARBA00004167"/>
    </source>
</evidence>
<dbReference type="EC" id="7.1.1.6" evidence="3"/>
<evidence type="ECO:0000313" key="18">
    <source>
        <dbReference type="EMBL" id="GLI70712.1"/>
    </source>
</evidence>
<evidence type="ECO:0000256" key="15">
    <source>
        <dbReference type="ARBA" id="ARBA00034078"/>
    </source>
</evidence>
<evidence type="ECO:0000256" key="4">
    <source>
        <dbReference type="ARBA" id="ARBA00022448"/>
    </source>
</evidence>
<evidence type="ECO:0000256" key="13">
    <source>
        <dbReference type="ARBA" id="ARBA00023136"/>
    </source>
</evidence>
<proteinExistence type="inferred from homology"/>
<sequence length="255" mass="27022">TPYRVPYKDISWALPSHIERGDITHPSALDICSGRSVVVLSLSITTVATMAMITSRRAAAPCKAQAARRSRVMPVVRAAAVSSEVPDINKRNIMNLILLGGTSLPVGSLALGYGAFFVPPSSGGGSGGQAAKDALGNDIKVDSWLATHQKGDRSLSQGLKGDPTYLIVTSDGTIEKYGLNAVCTHLGCVVPWVAAENKFKCPCHGSQYNAEGKVVRGPAPLSLALAHCDVEESGLVTFSTWTETDFRTGLEPWWA</sequence>
<dbReference type="PANTHER" id="PTHR10134">
    <property type="entry name" value="CYTOCHROME B-C1 COMPLEX SUBUNIT RIESKE, MITOCHONDRIAL"/>
    <property type="match status" value="1"/>
</dbReference>
<evidence type="ECO:0000256" key="3">
    <source>
        <dbReference type="ARBA" id="ARBA00012952"/>
    </source>
</evidence>
<dbReference type="SUPFAM" id="SSF50022">
    <property type="entry name" value="ISP domain"/>
    <property type="match status" value="1"/>
</dbReference>
<evidence type="ECO:0000256" key="2">
    <source>
        <dbReference type="ARBA" id="ARBA00010651"/>
    </source>
</evidence>
<organism evidence="18 19">
    <name type="scientific">Volvox africanus</name>
    <dbReference type="NCBI Taxonomy" id="51714"/>
    <lineage>
        <taxon>Eukaryota</taxon>
        <taxon>Viridiplantae</taxon>
        <taxon>Chlorophyta</taxon>
        <taxon>core chlorophytes</taxon>
        <taxon>Chlorophyceae</taxon>
        <taxon>CS clade</taxon>
        <taxon>Chlamydomonadales</taxon>
        <taxon>Volvocaceae</taxon>
        <taxon>Volvox</taxon>
    </lineage>
</organism>
<evidence type="ECO:0000256" key="6">
    <source>
        <dbReference type="ARBA" id="ARBA00022714"/>
    </source>
</evidence>
<feature type="domain" description="Rieske" evidence="17">
    <location>
        <begin position="141"/>
        <end position="237"/>
    </location>
</feature>